<feature type="domain" description="Histidine kinase/HSP90-like ATPase" evidence="2">
    <location>
        <begin position="27"/>
        <end position="144"/>
    </location>
</feature>
<dbReference type="InterPro" id="IPR050267">
    <property type="entry name" value="Anti-sigma-factor_SerPK"/>
</dbReference>
<dbReference type="Pfam" id="PF13581">
    <property type="entry name" value="HATPase_c_2"/>
    <property type="match status" value="1"/>
</dbReference>
<dbReference type="InterPro" id="IPR003594">
    <property type="entry name" value="HATPase_dom"/>
</dbReference>
<proteinExistence type="predicted"/>
<dbReference type="InterPro" id="IPR036890">
    <property type="entry name" value="HATPase_C_sf"/>
</dbReference>
<dbReference type="Gene3D" id="3.30.565.10">
    <property type="entry name" value="Histidine kinase-like ATPase, C-terminal domain"/>
    <property type="match status" value="1"/>
</dbReference>
<keyword evidence="1" id="KW-0418">Kinase</keyword>
<keyword evidence="1" id="KW-0808">Transferase</keyword>
<evidence type="ECO:0000256" key="1">
    <source>
        <dbReference type="ARBA" id="ARBA00022527"/>
    </source>
</evidence>
<organism evidence="3 4">
    <name type="scientific">Streptomyces ziwulingensis</name>
    <dbReference type="NCBI Taxonomy" id="1045501"/>
    <lineage>
        <taxon>Bacteria</taxon>
        <taxon>Bacillati</taxon>
        <taxon>Actinomycetota</taxon>
        <taxon>Actinomycetes</taxon>
        <taxon>Kitasatosporales</taxon>
        <taxon>Streptomycetaceae</taxon>
        <taxon>Streptomyces</taxon>
    </lineage>
</organism>
<keyword evidence="4" id="KW-1185">Reference proteome</keyword>
<evidence type="ECO:0000259" key="2">
    <source>
        <dbReference type="Pfam" id="PF13581"/>
    </source>
</evidence>
<evidence type="ECO:0000313" key="3">
    <source>
        <dbReference type="EMBL" id="GAA4817603.1"/>
    </source>
</evidence>
<dbReference type="CDD" id="cd16936">
    <property type="entry name" value="HATPase_RsbW-like"/>
    <property type="match status" value="1"/>
</dbReference>
<comment type="caution">
    <text evidence="3">The sequence shown here is derived from an EMBL/GenBank/DDBJ whole genome shotgun (WGS) entry which is preliminary data.</text>
</comment>
<dbReference type="PANTHER" id="PTHR35526:SF3">
    <property type="entry name" value="ANTI-SIGMA-F FACTOR RSBW"/>
    <property type="match status" value="1"/>
</dbReference>
<dbReference type="SUPFAM" id="SSF55874">
    <property type="entry name" value="ATPase domain of HSP90 chaperone/DNA topoisomerase II/histidine kinase"/>
    <property type="match status" value="1"/>
</dbReference>
<accession>A0ABP9CUI8</accession>
<evidence type="ECO:0000313" key="4">
    <source>
        <dbReference type="Proteomes" id="UP001501265"/>
    </source>
</evidence>
<dbReference type="RefSeq" id="WP_345623363.1">
    <property type="nucleotide sequence ID" value="NZ_BAABIG010000070.1"/>
</dbReference>
<dbReference type="EMBL" id="BAABIG010000070">
    <property type="protein sequence ID" value="GAA4817603.1"/>
    <property type="molecule type" value="Genomic_DNA"/>
</dbReference>
<reference evidence="4" key="1">
    <citation type="journal article" date="2019" name="Int. J. Syst. Evol. Microbiol.">
        <title>The Global Catalogue of Microorganisms (GCM) 10K type strain sequencing project: providing services to taxonomists for standard genome sequencing and annotation.</title>
        <authorList>
            <consortium name="The Broad Institute Genomics Platform"/>
            <consortium name="The Broad Institute Genome Sequencing Center for Infectious Disease"/>
            <person name="Wu L."/>
            <person name="Ma J."/>
        </authorList>
    </citation>
    <scope>NUCLEOTIDE SEQUENCE [LARGE SCALE GENOMIC DNA]</scope>
    <source>
        <strain evidence="4">JCM 18081</strain>
    </source>
</reference>
<keyword evidence="1" id="KW-0723">Serine/threonine-protein kinase</keyword>
<gene>
    <name evidence="3" type="ORF">GCM10023220_57620</name>
</gene>
<name>A0ABP9CUI8_9ACTN</name>
<dbReference type="Proteomes" id="UP001501265">
    <property type="component" value="Unassembled WGS sequence"/>
</dbReference>
<sequence length="150" mass="16057">MTHHPLNLTLRPLTGTAPGYTQTLLLLPESAALARRSVRTTLACWGLEELSDSAEVIVSELVTNAVLHGRPAWATAEDPGRCRLTLERPSPGVVWLTVADPSPRRPVRRTAPPDAESGRGLAVVGELAARFAVQAAKTGKAVWAELRAEP</sequence>
<protein>
    <recommendedName>
        <fullName evidence="2">Histidine kinase/HSP90-like ATPase domain-containing protein</fullName>
    </recommendedName>
</protein>
<dbReference type="PANTHER" id="PTHR35526">
    <property type="entry name" value="ANTI-SIGMA-F FACTOR RSBW-RELATED"/>
    <property type="match status" value="1"/>
</dbReference>